<evidence type="ECO:0000313" key="1">
    <source>
        <dbReference type="EMBL" id="AQG78519.1"/>
    </source>
</evidence>
<dbReference type="STRING" id="1178516.AWR27_03685"/>
<dbReference type="KEGG" id="smon:AWR27_03685"/>
<dbReference type="EMBL" id="CP014263">
    <property type="protein sequence ID" value="AQG78519.1"/>
    <property type="molecule type" value="Genomic_DNA"/>
</dbReference>
<reference evidence="1 2" key="1">
    <citation type="submission" date="2016-01" db="EMBL/GenBank/DDBJ databases">
        <authorList>
            <person name="Oliw E.H."/>
        </authorList>
    </citation>
    <scope>NUCLEOTIDE SEQUENCE [LARGE SCALE GENOMIC DNA]</scope>
    <source>
        <strain evidence="1 2">DY10</strain>
    </source>
</reference>
<accession>A0A1P9WT20</accession>
<sequence>MALTFATLTTGAIAQTTKPVSTGAATTVAAPAEDKEKKDEFVERLFSEQSYLNAQIVDKCFTLKLSPTCWAAFTDPAKTGNDGGFGAMRYWVRYAAEYCKREGIGDLYELAVDDKKVEKENRPMIDEMIKNLRSKFSLTVEAPVECRGKAYEMMMRYPFEVVERIGYKTPEWSPKSGEAHFTVTVLPTAKDIAVKISPDGKQFMISGPAYVEAYSTADKIWNGLERANKNR</sequence>
<protein>
    <submittedName>
        <fullName evidence="1">Uncharacterized protein</fullName>
    </submittedName>
</protein>
<dbReference type="Proteomes" id="UP000187941">
    <property type="component" value="Chromosome"/>
</dbReference>
<gene>
    <name evidence="1" type="ORF">AWR27_03685</name>
</gene>
<evidence type="ECO:0000313" key="2">
    <source>
        <dbReference type="Proteomes" id="UP000187941"/>
    </source>
</evidence>
<proteinExistence type="predicted"/>
<organism evidence="1 2">
    <name type="scientific">Spirosoma montaniterrae</name>
    <dbReference type="NCBI Taxonomy" id="1178516"/>
    <lineage>
        <taxon>Bacteria</taxon>
        <taxon>Pseudomonadati</taxon>
        <taxon>Bacteroidota</taxon>
        <taxon>Cytophagia</taxon>
        <taxon>Cytophagales</taxon>
        <taxon>Cytophagaceae</taxon>
        <taxon>Spirosoma</taxon>
    </lineage>
</organism>
<name>A0A1P9WT20_9BACT</name>
<dbReference type="AlphaFoldDB" id="A0A1P9WT20"/>
<keyword evidence="2" id="KW-1185">Reference proteome</keyword>